<dbReference type="Proteomes" id="UP000025241">
    <property type="component" value="Chromosome I"/>
</dbReference>
<keyword evidence="5 8" id="KW-0812">Transmembrane</keyword>
<evidence type="ECO:0000313" key="10">
    <source>
        <dbReference type="Proteomes" id="UP000025241"/>
    </source>
</evidence>
<dbReference type="Gene3D" id="3.30.70.1430">
    <property type="entry name" value="Multidrug efflux transporter AcrB pore domain"/>
    <property type="match status" value="2"/>
</dbReference>
<evidence type="ECO:0000256" key="3">
    <source>
        <dbReference type="ARBA" id="ARBA00022475"/>
    </source>
</evidence>
<sequence length="1017" mass="110865">MAFTDPFIRRPVLATVVSLLIVLLGMQAFSRLVIREYPQMENALITVTTFYAGANAETIQGYITQPLQQSLASAEGIDYMTSVSRQNYSVISIYAHIGANTDRLVTELLSKIGEVKTQLPPDAEDPVLDKEAADASALMYISFFSEQMSNPQITDYLSRVIQPKLATLPGISEAEILGNQVFAMRLWLDPVKMAAYGITASDIDDAVRKYNFLSAAGEVKGELVLTSVNAATDLKSPQAFAAIPLKTFGDRRVLMGDVAKVELGAASYDSVSSFNGIPSVYIGIKGTPSSNPLDVIKEVRAKLPELEEQLPPNLKVTIAYDATRFIQASIDEVVKTLGEAILIVIVVVFLFLGAFRSVLIPVVTIPLSMIGVLFFMQAMGYSINLLTLLAMVLAIGLVVDDAIVVVENIHRHIEEGKTPFQGAIEGAREIAVPVVTMTITLAAVYAPIGFLSGLTGALFKEFAFTLAGAVIISGIVALTLSPMMCSRLLRHEENPSGLAHRLDVMFEALKRRYQRSLHSTLDNRPVVLVFGALVLAIIPLLLMFTHKELAPEEDQGIVFIMSSAPQTANLDYLNKYTAQFESIFRTFPEYYSAFQINGYNGVQTGIGGMLLKPWNERKRSQMELLRAVQAELDKIPGIQIFGFNLPSLPGTGEGLPFQFVINTANDYESLLQVAERVKKRAEESGKFAFLDLDLAFDKPELVVDIDREKAAQMGVSMLDLGVTLASLLGEGEINRFTIDGRSYKVIAQVERRFRDNPDWLGSYYVKNGQGDLLPLSTLVTLHERARPRQLNQFQQLNSAIISGVPMVSMGEAIDTVKQIATEESPRGFAFDYAGASRQFVQEGNALMLTFALALAVIFLVLAAQFESFRDPLVIMVTVPLSICGALVPLFLGLSSLNIYTQVGLVTLIGLISKHGILIVEFANQLRRERGLSVREAVEEAAAIRLRPVLMTTAAMVLGVIPLLLASGAGAVSRFDIGVVIATGMSVGTLFTLFVLPCVYTLLAKKDALPATEPEPAH</sequence>
<gene>
    <name evidence="9" type="ORF">PKB_0879</name>
</gene>
<reference evidence="9 10" key="1">
    <citation type="submission" date="2013-03" db="EMBL/GenBank/DDBJ databases">
        <authorList>
            <person name="Linke B."/>
        </authorList>
    </citation>
    <scope>NUCLEOTIDE SEQUENCE [LARGE SCALE GENOMIC DNA]</scope>
    <source>
        <strain evidence="9 10">B13</strain>
    </source>
</reference>
<keyword evidence="4" id="KW-0997">Cell inner membrane</keyword>
<feature type="transmembrane region" description="Helical" evidence="8">
    <location>
        <begin position="525"/>
        <end position="544"/>
    </location>
</feature>
<dbReference type="GO" id="GO:0042910">
    <property type="term" value="F:xenobiotic transmembrane transporter activity"/>
    <property type="evidence" value="ECO:0007669"/>
    <property type="project" value="TreeGrafter"/>
</dbReference>
<keyword evidence="6 8" id="KW-1133">Transmembrane helix</keyword>
<dbReference type="AlphaFoldDB" id="A0A024HB00"/>
<dbReference type="SUPFAM" id="SSF82714">
    <property type="entry name" value="Multidrug efflux transporter AcrB TolC docking domain, DN and DC subdomains"/>
    <property type="match status" value="2"/>
</dbReference>
<name>A0A024HB00_PSEKB</name>
<dbReference type="Pfam" id="PF00873">
    <property type="entry name" value="ACR_tran"/>
    <property type="match status" value="1"/>
</dbReference>
<feature type="transmembrane region" description="Helical" evidence="8">
    <location>
        <begin position="943"/>
        <end position="964"/>
    </location>
</feature>
<feature type="transmembrane region" description="Helical" evidence="8">
    <location>
        <begin position="359"/>
        <end position="379"/>
    </location>
</feature>
<keyword evidence="10" id="KW-1185">Reference proteome</keyword>
<evidence type="ECO:0000256" key="7">
    <source>
        <dbReference type="ARBA" id="ARBA00023136"/>
    </source>
</evidence>
<dbReference type="FunFam" id="1.20.1640.10:FF:000001">
    <property type="entry name" value="Efflux pump membrane transporter"/>
    <property type="match status" value="1"/>
</dbReference>
<feature type="transmembrane region" description="Helical" evidence="8">
    <location>
        <begin position="976"/>
        <end position="1002"/>
    </location>
</feature>
<evidence type="ECO:0000313" key="9">
    <source>
        <dbReference type="EMBL" id="CDF82245.1"/>
    </source>
</evidence>
<dbReference type="PATRIC" id="fig|1301098.3.peg.883"/>
<dbReference type="SUPFAM" id="SSF82866">
    <property type="entry name" value="Multidrug efflux transporter AcrB transmembrane domain"/>
    <property type="match status" value="2"/>
</dbReference>
<dbReference type="STRING" id="1301098.PKB_0879"/>
<dbReference type="EMBL" id="HG322950">
    <property type="protein sequence ID" value="CDF82245.1"/>
    <property type="molecule type" value="Genomic_DNA"/>
</dbReference>
<dbReference type="HOGENOM" id="CLU_002755_1_2_6"/>
<organism evidence="9 10">
    <name type="scientific">Pseudomonas knackmussii (strain DSM 6978 / CCUG 54928 / LMG 23759 / B13)</name>
    <dbReference type="NCBI Taxonomy" id="1301098"/>
    <lineage>
        <taxon>Bacteria</taxon>
        <taxon>Pseudomonadati</taxon>
        <taxon>Pseudomonadota</taxon>
        <taxon>Gammaproteobacteria</taxon>
        <taxon>Pseudomonadales</taxon>
        <taxon>Pseudomonadaceae</taxon>
        <taxon>Pseudomonas</taxon>
    </lineage>
</organism>
<dbReference type="Gene3D" id="1.20.1640.10">
    <property type="entry name" value="Multidrug efflux transporter AcrB transmembrane domain"/>
    <property type="match status" value="2"/>
</dbReference>
<evidence type="ECO:0000256" key="6">
    <source>
        <dbReference type="ARBA" id="ARBA00022989"/>
    </source>
</evidence>
<evidence type="ECO:0000256" key="1">
    <source>
        <dbReference type="ARBA" id="ARBA00004429"/>
    </source>
</evidence>
<keyword evidence="3" id="KW-1003">Cell membrane</keyword>
<dbReference type="eggNOG" id="COG0841">
    <property type="taxonomic scope" value="Bacteria"/>
</dbReference>
<feature type="transmembrane region" description="Helical" evidence="8">
    <location>
        <begin position="462"/>
        <end position="480"/>
    </location>
</feature>
<evidence type="ECO:0000256" key="2">
    <source>
        <dbReference type="ARBA" id="ARBA00022448"/>
    </source>
</evidence>
<dbReference type="OrthoDB" id="9757904at2"/>
<comment type="subcellular location">
    <subcellularLocation>
        <location evidence="1">Cell inner membrane</location>
        <topology evidence="1">Multi-pass membrane protein</topology>
    </subcellularLocation>
</comment>
<evidence type="ECO:0000256" key="4">
    <source>
        <dbReference type="ARBA" id="ARBA00022519"/>
    </source>
</evidence>
<evidence type="ECO:0000256" key="5">
    <source>
        <dbReference type="ARBA" id="ARBA00022692"/>
    </source>
</evidence>
<feature type="transmembrane region" description="Helical" evidence="8">
    <location>
        <begin position="385"/>
        <end position="409"/>
    </location>
</feature>
<protein>
    <submittedName>
        <fullName evidence="9">Uncharacterized transporter</fullName>
    </submittedName>
</protein>
<dbReference type="InterPro" id="IPR001036">
    <property type="entry name" value="Acrflvin-R"/>
</dbReference>
<dbReference type="Gene3D" id="3.30.70.1440">
    <property type="entry name" value="Multidrug efflux transporter AcrB pore domain"/>
    <property type="match status" value="1"/>
</dbReference>
<dbReference type="KEGG" id="pkc:PKB_0879"/>
<dbReference type="PRINTS" id="PR00702">
    <property type="entry name" value="ACRIFLAVINRP"/>
</dbReference>
<feature type="transmembrane region" description="Helical" evidence="8">
    <location>
        <begin position="898"/>
        <end position="922"/>
    </location>
</feature>
<dbReference type="Gene3D" id="3.30.70.1320">
    <property type="entry name" value="Multidrug efflux transporter AcrB pore domain like"/>
    <property type="match status" value="1"/>
</dbReference>
<dbReference type="NCBIfam" id="NF033617">
    <property type="entry name" value="RND_permease_2"/>
    <property type="match status" value="1"/>
</dbReference>
<accession>A0A024HB00</accession>
<dbReference type="GO" id="GO:0005886">
    <property type="term" value="C:plasma membrane"/>
    <property type="evidence" value="ECO:0007669"/>
    <property type="project" value="UniProtKB-SubCell"/>
</dbReference>
<dbReference type="Gene3D" id="3.30.2090.10">
    <property type="entry name" value="Multidrug efflux transporter AcrB TolC docking domain, DN and DC subdomains"/>
    <property type="match status" value="2"/>
</dbReference>
<feature type="transmembrane region" description="Helical" evidence="8">
    <location>
        <begin position="333"/>
        <end position="352"/>
    </location>
</feature>
<keyword evidence="2" id="KW-0813">Transport</keyword>
<dbReference type="NCBIfam" id="NF007133">
    <property type="entry name" value="PRK09579.1"/>
    <property type="match status" value="1"/>
</dbReference>
<dbReference type="SUPFAM" id="SSF82693">
    <property type="entry name" value="Multidrug efflux transporter AcrB pore domain, PN1, PN2, PC1 and PC2 subdomains"/>
    <property type="match status" value="4"/>
</dbReference>
<dbReference type="PANTHER" id="PTHR32063">
    <property type="match status" value="1"/>
</dbReference>
<feature type="transmembrane region" description="Helical" evidence="8">
    <location>
        <begin position="430"/>
        <end position="450"/>
    </location>
</feature>
<dbReference type="PANTHER" id="PTHR32063:SF14">
    <property type="entry name" value="BLL4319 PROTEIN"/>
    <property type="match status" value="1"/>
</dbReference>
<dbReference type="RefSeq" id="WP_043249314.1">
    <property type="nucleotide sequence ID" value="NZ_HG322950.1"/>
</dbReference>
<dbReference type="InterPro" id="IPR027463">
    <property type="entry name" value="AcrB_DN_DC_subdom"/>
</dbReference>
<reference evidence="9 10" key="2">
    <citation type="submission" date="2014-05" db="EMBL/GenBank/DDBJ databases">
        <title>Genome sequence of the 3-chlorobenzoate degrading bacterium Pseudomonas knackmussii B13 shows multiple evidence for horizontal gene transfer.</title>
        <authorList>
            <person name="Miyazaki R."/>
            <person name="Bertelli C."/>
            <person name="Falquet L."/>
            <person name="Robinson-Rechavi M."/>
            <person name="Gharib W."/>
            <person name="Roy S."/>
            <person name="Van der Meer J.R."/>
        </authorList>
    </citation>
    <scope>NUCLEOTIDE SEQUENCE [LARGE SCALE GENOMIC DNA]</scope>
    <source>
        <strain evidence="9 10">B13</strain>
    </source>
</reference>
<evidence type="ECO:0000256" key="8">
    <source>
        <dbReference type="SAM" id="Phobius"/>
    </source>
</evidence>
<proteinExistence type="predicted"/>
<keyword evidence="7 8" id="KW-0472">Membrane</keyword>
<feature type="transmembrane region" description="Helical" evidence="8">
    <location>
        <begin position="872"/>
        <end position="892"/>
    </location>
</feature>
<feature type="transmembrane region" description="Helical" evidence="8">
    <location>
        <begin position="845"/>
        <end position="865"/>
    </location>
</feature>